<dbReference type="InterPro" id="IPR051675">
    <property type="entry name" value="Endo/Exo/Phosphatase_dom_1"/>
</dbReference>
<gene>
    <name evidence="3" type="ORF">SAMN04488054_103153</name>
</gene>
<feature type="domain" description="Helix-hairpin-helix DNA-binding motif class 1" evidence="2">
    <location>
        <begin position="184"/>
        <end position="203"/>
    </location>
</feature>
<dbReference type="GO" id="GO:0003677">
    <property type="term" value="F:DNA binding"/>
    <property type="evidence" value="ECO:0007669"/>
    <property type="project" value="InterPro"/>
</dbReference>
<dbReference type="GO" id="GO:0015627">
    <property type="term" value="C:type II protein secretion system complex"/>
    <property type="evidence" value="ECO:0007669"/>
    <property type="project" value="TreeGrafter"/>
</dbReference>
<dbReference type="Pfam" id="PF10531">
    <property type="entry name" value="SLBB"/>
    <property type="match status" value="1"/>
</dbReference>
<keyword evidence="1" id="KW-0472">Membrane</keyword>
<accession>A0A1I4JGU3</accession>
<dbReference type="PANTHER" id="PTHR21180:SF32">
    <property type="entry name" value="ENDONUCLEASE_EXONUCLEASE_PHOSPHATASE FAMILY DOMAIN-CONTAINING PROTEIN 1"/>
    <property type="match status" value="1"/>
</dbReference>
<proteinExistence type="predicted"/>
<dbReference type="Pfam" id="PF12836">
    <property type="entry name" value="HHH_3"/>
    <property type="match status" value="1"/>
</dbReference>
<sequence length="207" mass="22359">MNRNLMYAVAAGSAAVVVLVVFLLLFLFDGKGGGKNTESEDVFWEEEETAEAEIEETSGQKEKNEGPVHVVIDVKGAVKEPGVYELKEGKRVIDAIDEAGGMTDHAEPKAVNFAEKLYDAMVVRVPEEGEEELSGTGSAAEEEEKVRINYAEAAELETLPGIGPAKASAIISYREEKGFFESGEDLLNVSGIGEASLEQMKESLSFH</sequence>
<dbReference type="InterPro" id="IPR003583">
    <property type="entry name" value="Hlx-hairpin-Hlx_DNA-bd_motif"/>
</dbReference>
<dbReference type="AlphaFoldDB" id="A0A1I4JGU3"/>
<organism evidence="3 4">
    <name type="scientific">Salibacterium qingdaonense</name>
    <dbReference type="NCBI Taxonomy" id="266892"/>
    <lineage>
        <taxon>Bacteria</taxon>
        <taxon>Bacillati</taxon>
        <taxon>Bacillota</taxon>
        <taxon>Bacilli</taxon>
        <taxon>Bacillales</taxon>
        <taxon>Bacillaceae</taxon>
    </lineage>
</organism>
<evidence type="ECO:0000313" key="3">
    <source>
        <dbReference type="EMBL" id="SFL65734.1"/>
    </source>
</evidence>
<dbReference type="SUPFAM" id="SSF47781">
    <property type="entry name" value="RuvA domain 2-like"/>
    <property type="match status" value="1"/>
</dbReference>
<dbReference type="STRING" id="266892.SAMN04488054_103153"/>
<name>A0A1I4JGU3_9BACI</name>
<dbReference type="NCBIfam" id="TIGR00426">
    <property type="entry name" value="competence protein ComEA helix-hairpin-helix repeat region"/>
    <property type="match status" value="1"/>
</dbReference>
<evidence type="ECO:0000256" key="1">
    <source>
        <dbReference type="SAM" id="Phobius"/>
    </source>
</evidence>
<dbReference type="EMBL" id="FOTY01000003">
    <property type="protein sequence ID" value="SFL65734.1"/>
    <property type="molecule type" value="Genomic_DNA"/>
</dbReference>
<dbReference type="Gene3D" id="1.10.150.310">
    <property type="entry name" value="Tex RuvX-like domain-like"/>
    <property type="match status" value="1"/>
</dbReference>
<keyword evidence="1" id="KW-1133">Transmembrane helix</keyword>
<evidence type="ECO:0000259" key="2">
    <source>
        <dbReference type="SMART" id="SM00278"/>
    </source>
</evidence>
<feature type="transmembrane region" description="Helical" evidence="1">
    <location>
        <begin position="6"/>
        <end position="28"/>
    </location>
</feature>
<reference evidence="3 4" key="1">
    <citation type="submission" date="2016-10" db="EMBL/GenBank/DDBJ databases">
        <authorList>
            <person name="de Groot N.N."/>
        </authorList>
    </citation>
    <scope>NUCLEOTIDE SEQUENCE [LARGE SCALE GENOMIC DNA]</scope>
    <source>
        <strain evidence="3 4">CGMCC 1.6134</strain>
    </source>
</reference>
<dbReference type="Gene3D" id="3.10.560.10">
    <property type="entry name" value="Outer membrane lipoprotein wza domain like"/>
    <property type="match status" value="1"/>
</dbReference>
<protein>
    <submittedName>
        <fullName evidence="3">Competence protein ComEA</fullName>
    </submittedName>
</protein>
<dbReference type="RefSeq" id="WP_090925715.1">
    <property type="nucleotide sequence ID" value="NZ_FOTY01000003.1"/>
</dbReference>
<dbReference type="InterPro" id="IPR010994">
    <property type="entry name" value="RuvA_2-like"/>
</dbReference>
<keyword evidence="1" id="KW-0812">Transmembrane</keyword>
<dbReference type="SMART" id="SM00278">
    <property type="entry name" value="HhH1"/>
    <property type="match status" value="2"/>
</dbReference>
<feature type="domain" description="Helix-hairpin-helix DNA-binding motif class 1" evidence="2">
    <location>
        <begin position="154"/>
        <end position="173"/>
    </location>
</feature>
<dbReference type="GO" id="GO:0015628">
    <property type="term" value="P:protein secretion by the type II secretion system"/>
    <property type="evidence" value="ECO:0007669"/>
    <property type="project" value="TreeGrafter"/>
</dbReference>
<dbReference type="GO" id="GO:0006281">
    <property type="term" value="P:DNA repair"/>
    <property type="evidence" value="ECO:0007669"/>
    <property type="project" value="InterPro"/>
</dbReference>
<dbReference type="PANTHER" id="PTHR21180">
    <property type="entry name" value="ENDONUCLEASE/EXONUCLEASE/PHOSPHATASE FAMILY DOMAIN-CONTAINING PROTEIN 1"/>
    <property type="match status" value="1"/>
</dbReference>
<dbReference type="Proteomes" id="UP000199668">
    <property type="component" value="Unassembled WGS sequence"/>
</dbReference>
<dbReference type="OrthoDB" id="9790239at2"/>
<dbReference type="InterPro" id="IPR019554">
    <property type="entry name" value="Soluble_ligand-bd"/>
</dbReference>
<keyword evidence="4" id="KW-1185">Reference proteome</keyword>
<evidence type="ECO:0000313" key="4">
    <source>
        <dbReference type="Proteomes" id="UP000199668"/>
    </source>
</evidence>
<dbReference type="InterPro" id="IPR004509">
    <property type="entry name" value="Competence_ComEA_HhH"/>
</dbReference>